<protein>
    <submittedName>
        <fullName evidence="2">Uncharacterized protein</fullName>
    </submittedName>
</protein>
<organism evidence="2 3">
    <name type="scientific">Streptomyces albiflavescens</name>
    <dbReference type="NCBI Taxonomy" id="1623582"/>
    <lineage>
        <taxon>Bacteria</taxon>
        <taxon>Bacillati</taxon>
        <taxon>Actinomycetota</taxon>
        <taxon>Actinomycetes</taxon>
        <taxon>Kitasatosporales</taxon>
        <taxon>Streptomycetaceae</taxon>
        <taxon>Streptomyces</taxon>
    </lineage>
</organism>
<dbReference type="AlphaFoldDB" id="A0A917YBU6"/>
<evidence type="ECO:0000256" key="1">
    <source>
        <dbReference type="SAM" id="MobiDB-lite"/>
    </source>
</evidence>
<name>A0A917YBU6_9ACTN</name>
<gene>
    <name evidence="2" type="ORF">GCM10011579_065290</name>
</gene>
<dbReference type="Proteomes" id="UP000600365">
    <property type="component" value="Unassembled WGS sequence"/>
</dbReference>
<proteinExistence type="predicted"/>
<keyword evidence="3" id="KW-1185">Reference proteome</keyword>
<reference evidence="2 3" key="1">
    <citation type="journal article" date="2014" name="Int. J. Syst. Evol. Microbiol.">
        <title>Complete genome sequence of Corynebacterium casei LMG S-19264T (=DSM 44701T), isolated from a smear-ripened cheese.</title>
        <authorList>
            <consortium name="US DOE Joint Genome Institute (JGI-PGF)"/>
            <person name="Walter F."/>
            <person name="Albersmeier A."/>
            <person name="Kalinowski J."/>
            <person name="Ruckert C."/>
        </authorList>
    </citation>
    <scope>NUCLEOTIDE SEQUENCE [LARGE SCALE GENOMIC DNA]</scope>
    <source>
        <strain evidence="2 3">CGMCC 4.7111</strain>
    </source>
</reference>
<sequence>MSANRGEGRQNTGEGGLGDDAERRATEKFISDLLARGEAVFEGQEPTPSTTHVIKREDDGRLTVRRLRFSGDSAD</sequence>
<dbReference type="RefSeq" id="WP_189189743.1">
    <property type="nucleotide sequence ID" value="NZ_BMMM01000013.1"/>
</dbReference>
<evidence type="ECO:0000313" key="3">
    <source>
        <dbReference type="Proteomes" id="UP000600365"/>
    </source>
</evidence>
<comment type="caution">
    <text evidence="2">The sequence shown here is derived from an EMBL/GenBank/DDBJ whole genome shotgun (WGS) entry which is preliminary data.</text>
</comment>
<feature type="region of interest" description="Disordered" evidence="1">
    <location>
        <begin position="1"/>
        <end position="24"/>
    </location>
</feature>
<evidence type="ECO:0000313" key="2">
    <source>
        <dbReference type="EMBL" id="GGN80099.1"/>
    </source>
</evidence>
<accession>A0A917YBU6</accession>
<dbReference type="EMBL" id="BMMM01000013">
    <property type="protein sequence ID" value="GGN80099.1"/>
    <property type="molecule type" value="Genomic_DNA"/>
</dbReference>